<feature type="transmembrane region" description="Helical" evidence="1">
    <location>
        <begin position="47"/>
        <end position="65"/>
    </location>
</feature>
<protein>
    <recommendedName>
        <fullName evidence="4">Sulphur transport domain-containing protein</fullName>
    </recommendedName>
</protein>
<accession>A0A1M5X3Z0</accession>
<gene>
    <name evidence="2" type="ORF">SAMN02745129_3187</name>
</gene>
<keyword evidence="1" id="KW-0472">Membrane</keyword>
<dbReference type="RefSeq" id="WP_067661088.1">
    <property type="nucleotide sequence ID" value="NZ_FQXG01000005.1"/>
</dbReference>
<name>A0A1M5X3Z0_9GAMM</name>
<dbReference type="OrthoDB" id="9790409at2"/>
<proteinExistence type="predicted"/>
<keyword evidence="3" id="KW-1185">Reference proteome</keyword>
<dbReference type="STRING" id="299255.SAMN02745129_3187"/>
<evidence type="ECO:0008006" key="4">
    <source>
        <dbReference type="Google" id="ProtNLM"/>
    </source>
</evidence>
<dbReference type="EMBL" id="FQXG01000005">
    <property type="protein sequence ID" value="SHH94258.1"/>
    <property type="molecule type" value="Genomic_DNA"/>
</dbReference>
<keyword evidence="1" id="KW-0812">Transmembrane</keyword>
<keyword evidence="1" id="KW-1133">Transmembrane helix</keyword>
<organism evidence="2 3">
    <name type="scientific">Ferrimonas marina</name>
    <dbReference type="NCBI Taxonomy" id="299255"/>
    <lineage>
        <taxon>Bacteria</taxon>
        <taxon>Pseudomonadati</taxon>
        <taxon>Pseudomonadota</taxon>
        <taxon>Gammaproteobacteria</taxon>
        <taxon>Alteromonadales</taxon>
        <taxon>Ferrimonadaceae</taxon>
        <taxon>Ferrimonas</taxon>
    </lineage>
</organism>
<evidence type="ECO:0000256" key="1">
    <source>
        <dbReference type="SAM" id="Phobius"/>
    </source>
</evidence>
<dbReference type="InterPro" id="IPR046513">
    <property type="entry name" value="DUF6691"/>
</dbReference>
<reference evidence="2 3" key="1">
    <citation type="submission" date="2016-11" db="EMBL/GenBank/DDBJ databases">
        <authorList>
            <person name="Jaros S."/>
            <person name="Januszkiewicz K."/>
            <person name="Wedrychowicz H."/>
        </authorList>
    </citation>
    <scope>NUCLEOTIDE SEQUENCE [LARGE SCALE GENOMIC DNA]</scope>
    <source>
        <strain evidence="2 3">DSM 16917</strain>
    </source>
</reference>
<evidence type="ECO:0000313" key="3">
    <source>
        <dbReference type="Proteomes" id="UP000184268"/>
    </source>
</evidence>
<feature type="transmembrane region" description="Helical" evidence="1">
    <location>
        <begin position="93"/>
        <end position="116"/>
    </location>
</feature>
<dbReference type="Proteomes" id="UP000184268">
    <property type="component" value="Unassembled WGS sequence"/>
</dbReference>
<evidence type="ECO:0000313" key="2">
    <source>
        <dbReference type="EMBL" id="SHH94258.1"/>
    </source>
</evidence>
<sequence length="154" mass="15704">MNKLIAFGCGLLFGFGLFVSGMADPAKVLGFLDLSRLADGSWDPALMAVMGGALAVFLPGYLLWVKPRAEQGAKPAAGDAYHLPLSQAIDGRLLGGAALFGLGWGVAGLCPGPALASLGTGHLTILAFVLSMAAGIRLACAWRPKAAVSLPGQR</sequence>
<dbReference type="Pfam" id="PF20398">
    <property type="entry name" value="DUF6691"/>
    <property type="match status" value="1"/>
</dbReference>
<feature type="transmembrane region" description="Helical" evidence="1">
    <location>
        <begin position="122"/>
        <end position="140"/>
    </location>
</feature>
<dbReference type="AlphaFoldDB" id="A0A1M5X3Z0"/>